<evidence type="ECO:0000313" key="1">
    <source>
        <dbReference type="EMBL" id="KGM93323.1"/>
    </source>
</evidence>
<organism evidence="1 2">
    <name type="scientific">Clostridium botulinum C/D str. DC5</name>
    <dbReference type="NCBI Taxonomy" id="1443128"/>
    <lineage>
        <taxon>Bacteria</taxon>
        <taxon>Bacillati</taxon>
        <taxon>Bacillota</taxon>
        <taxon>Clostridia</taxon>
        <taxon>Eubacteriales</taxon>
        <taxon>Clostridiaceae</taxon>
        <taxon>Clostridium</taxon>
    </lineage>
</organism>
<accession>A0A0A0HY52</accession>
<sequence length="61" mass="7213">MFFEMQKYEINENVAHNLMLFLDRVELKGLKEIQAMNEIIECFNSPIESVDMTNDNKTTNK</sequence>
<dbReference type="AlphaFoldDB" id="A0A0A0HY52"/>
<name>A0A0A0HY52_CLOBO</name>
<dbReference type="EMBL" id="JDRY01000170">
    <property type="protein sequence ID" value="KGM93323.1"/>
    <property type="molecule type" value="Genomic_DNA"/>
</dbReference>
<reference evidence="1 2" key="1">
    <citation type="submission" date="2014-01" db="EMBL/GenBank/DDBJ databases">
        <title>Plasmidome dynamics in the species complex Clostridium novyi sensu lato converts strains of independent lineages into distinctly different pathogens.</title>
        <authorList>
            <person name="Skarin H."/>
            <person name="Segerman B."/>
        </authorList>
    </citation>
    <scope>NUCLEOTIDE SEQUENCE [LARGE SCALE GENOMIC DNA]</scope>
    <source>
        <strain evidence="1 2">DC5</strain>
    </source>
</reference>
<comment type="caution">
    <text evidence="1">The sequence shown here is derived from an EMBL/GenBank/DDBJ whole genome shotgun (WGS) entry which is preliminary data.</text>
</comment>
<evidence type="ECO:0000313" key="2">
    <source>
        <dbReference type="Proteomes" id="UP000030014"/>
    </source>
</evidence>
<protein>
    <submittedName>
        <fullName evidence="1">Uncharacterized protein</fullName>
    </submittedName>
</protein>
<dbReference type="Proteomes" id="UP000030014">
    <property type="component" value="Unassembled WGS sequence"/>
</dbReference>
<gene>
    <name evidence="1" type="ORF">Z955_15205</name>
</gene>
<proteinExistence type="predicted"/>